<feature type="compositionally biased region" description="Low complexity" evidence="2">
    <location>
        <begin position="45"/>
        <end position="63"/>
    </location>
</feature>
<name>A0AAD8QRH6_LOLMU</name>
<protein>
    <recommendedName>
        <fullName evidence="3">CCHC-type domain-containing protein</fullName>
    </recommendedName>
</protein>
<proteinExistence type="predicted"/>
<keyword evidence="1" id="KW-0479">Metal-binding</keyword>
<dbReference type="SUPFAM" id="SSF57756">
    <property type="entry name" value="Retrovirus zinc finger-like domains"/>
    <property type="match status" value="1"/>
</dbReference>
<evidence type="ECO:0000256" key="2">
    <source>
        <dbReference type="SAM" id="MobiDB-lite"/>
    </source>
</evidence>
<dbReference type="GO" id="GO:0003676">
    <property type="term" value="F:nucleic acid binding"/>
    <property type="evidence" value="ECO:0007669"/>
    <property type="project" value="InterPro"/>
</dbReference>
<feature type="compositionally biased region" description="Basic and acidic residues" evidence="2">
    <location>
        <begin position="144"/>
        <end position="154"/>
    </location>
</feature>
<gene>
    <name evidence="4" type="ORF">QYE76_031294</name>
</gene>
<feature type="region of interest" description="Disordered" evidence="2">
    <location>
        <begin position="1"/>
        <end position="115"/>
    </location>
</feature>
<reference evidence="4" key="1">
    <citation type="submission" date="2023-07" db="EMBL/GenBank/DDBJ databases">
        <title>A chromosome-level genome assembly of Lolium multiflorum.</title>
        <authorList>
            <person name="Chen Y."/>
            <person name="Copetti D."/>
            <person name="Kolliker R."/>
            <person name="Studer B."/>
        </authorList>
    </citation>
    <scope>NUCLEOTIDE SEQUENCE</scope>
    <source>
        <strain evidence="4">02402/16</strain>
        <tissue evidence="4">Leaf</tissue>
    </source>
</reference>
<dbReference type="InterPro" id="IPR036875">
    <property type="entry name" value="Znf_CCHC_sf"/>
</dbReference>
<dbReference type="InterPro" id="IPR053253">
    <property type="entry name" value="Sex_diff_modulator"/>
</dbReference>
<accession>A0AAD8QRH6</accession>
<keyword evidence="1" id="KW-0863">Zinc-finger</keyword>
<evidence type="ECO:0000259" key="3">
    <source>
        <dbReference type="PROSITE" id="PS50158"/>
    </source>
</evidence>
<feature type="compositionally biased region" description="Low complexity" evidence="2">
    <location>
        <begin position="616"/>
        <end position="628"/>
    </location>
</feature>
<evidence type="ECO:0000313" key="5">
    <source>
        <dbReference type="Proteomes" id="UP001231189"/>
    </source>
</evidence>
<dbReference type="InterPro" id="IPR001878">
    <property type="entry name" value="Znf_CCHC"/>
</dbReference>
<feature type="domain" description="CCHC-type" evidence="3">
    <location>
        <begin position="139"/>
        <end position="154"/>
    </location>
</feature>
<feature type="compositionally biased region" description="Low complexity" evidence="2">
    <location>
        <begin position="707"/>
        <end position="720"/>
    </location>
</feature>
<feature type="compositionally biased region" description="Acidic residues" evidence="2">
    <location>
        <begin position="648"/>
        <end position="658"/>
    </location>
</feature>
<dbReference type="EMBL" id="JAUUTY010000007">
    <property type="protein sequence ID" value="KAK1607621.1"/>
    <property type="molecule type" value="Genomic_DNA"/>
</dbReference>
<dbReference type="Proteomes" id="UP001231189">
    <property type="component" value="Unassembled WGS sequence"/>
</dbReference>
<comment type="caution">
    <text evidence="4">The sequence shown here is derived from an EMBL/GenBank/DDBJ whole genome shotgun (WGS) entry which is preliminary data.</text>
</comment>
<sequence length="917" mass="98478">MATSSSPPTHAPHGKEPVSIWRPIPSSPESGASGPRRSDERLEVSGMGLSGDSSESGSPGAGSAEVRCGAVDGPRAEEPLPWERPKPSRKTLWRGRVERRNNAGPPSSKRQVAPEMEGLCFRCFRSGHHKRECTNESICFRCGNDGHEAKDCKRPRSPPSEDELRRAALASFARRAPRGIRDPNHPRRQVGARPSPPAAGSSPEFASSASPPPPPPPPPGLGPLWPNLLCPSSPEEPEAQRRRLDTQRGTGEESPLSPLCVVRRSRSMNDLEHRLRHAVVAYVGGDRPAVTCAQVGAALDAQLGIGANGCSIHPYQPEDFIIVLASEDLRRRVLGSPSIHHAGFSLFVKPWTRLAQARKVNQRTRVQLIMEGIPPHAWDREVAEELLGSSCVVEELAPATRSRADLALFRLSAWTDAVSCIPSVRDLVIPEPQELDEHGPFLALRHREEVSTLRYRVLIHVDSVEEDAPVAERSLGDGAADRRQPGGGAGRVRRSVFWQGGVPDRRGGDGGGAAAGNADRRSYRQAVLSSVAWKLPEMGGQPEGHVAAIREHRQDTRPFPGQNSNATPRAHHRLEPTNGNPNAPAFQITYQGRGQRWVKRPSQKEKQTPLVEAQVGPDAAGMDGGAPPRMQSPDTSPSPTGNSRAQELEDGTTSEEDRDLVVRWEDASDSLLGGGDSEAGERHNKEDYFLVSLSGQGDSTEGQDPCSPALSQSGSSLPGQGEEEDRALGSAADGTKALEPSRIPDPELDPFLVKSVEAGSTAATIPVAQNSEAVCTPADVAQGQLDPETAKLKEFCANIIKTLAPPLLREVQLANTLRADAEPFTPRRVTRRSAGTAAPAMAKAAKKASAAEAVLLKALGITPAELSVSEEDLCAFKQLFDAPLSDQHLRIIAAIFGKLMPPSFPSQEPHQVVVLAQ</sequence>
<feature type="compositionally biased region" description="Low complexity" evidence="2">
    <location>
        <begin position="222"/>
        <end position="231"/>
    </location>
</feature>
<dbReference type="AlphaFoldDB" id="A0AAD8QRH6"/>
<feature type="region of interest" description="Disordered" evidence="2">
    <location>
        <begin position="470"/>
        <end position="520"/>
    </location>
</feature>
<organism evidence="4 5">
    <name type="scientific">Lolium multiflorum</name>
    <name type="common">Italian ryegrass</name>
    <name type="synonym">Lolium perenne subsp. multiflorum</name>
    <dbReference type="NCBI Taxonomy" id="4521"/>
    <lineage>
        <taxon>Eukaryota</taxon>
        <taxon>Viridiplantae</taxon>
        <taxon>Streptophyta</taxon>
        <taxon>Embryophyta</taxon>
        <taxon>Tracheophyta</taxon>
        <taxon>Spermatophyta</taxon>
        <taxon>Magnoliopsida</taxon>
        <taxon>Liliopsida</taxon>
        <taxon>Poales</taxon>
        <taxon>Poaceae</taxon>
        <taxon>BOP clade</taxon>
        <taxon>Pooideae</taxon>
        <taxon>Poodae</taxon>
        <taxon>Poeae</taxon>
        <taxon>Poeae Chloroplast Group 2 (Poeae type)</taxon>
        <taxon>Loliodinae</taxon>
        <taxon>Loliinae</taxon>
        <taxon>Lolium</taxon>
    </lineage>
</organism>
<dbReference type="PROSITE" id="PS50158">
    <property type="entry name" value="ZF_CCHC"/>
    <property type="match status" value="2"/>
</dbReference>
<feature type="compositionally biased region" description="Basic and acidic residues" evidence="2">
    <location>
        <begin position="74"/>
        <end position="86"/>
    </location>
</feature>
<feature type="compositionally biased region" description="Basic and acidic residues" evidence="2">
    <location>
        <begin position="679"/>
        <end position="688"/>
    </location>
</feature>
<evidence type="ECO:0000313" key="4">
    <source>
        <dbReference type="EMBL" id="KAK1607621.1"/>
    </source>
</evidence>
<feature type="compositionally biased region" description="Pro residues" evidence="2">
    <location>
        <begin position="210"/>
        <end position="221"/>
    </location>
</feature>
<keyword evidence="1" id="KW-0862">Zinc</keyword>
<dbReference type="PANTHER" id="PTHR33087">
    <property type="entry name" value="OS07G0539200 PROTEIN"/>
    <property type="match status" value="1"/>
</dbReference>
<feature type="region of interest" description="Disordered" evidence="2">
    <location>
        <begin position="141"/>
        <end position="258"/>
    </location>
</feature>
<evidence type="ECO:0000256" key="1">
    <source>
        <dbReference type="PROSITE-ProRule" id="PRU00047"/>
    </source>
</evidence>
<feature type="compositionally biased region" description="Low complexity" evidence="2">
    <location>
        <begin position="198"/>
        <end position="209"/>
    </location>
</feature>
<dbReference type="SMART" id="SM00343">
    <property type="entry name" value="ZnF_C2HC"/>
    <property type="match status" value="2"/>
</dbReference>
<feature type="region of interest" description="Disordered" evidence="2">
    <location>
        <begin position="555"/>
        <end position="748"/>
    </location>
</feature>
<feature type="domain" description="CCHC-type" evidence="3">
    <location>
        <begin position="120"/>
        <end position="135"/>
    </location>
</feature>
<dbReference type="PANTHER" id="PTHR33087:SF42">
    <property type="entry name" value="DUF4283 DOMAIN-CONTAINING PROTEIN"/>
    <property type="match status" value="1"/>
</dbReference>
<dbReference type="Gene3D" id="4.10.60.10">
    <property type="entry name" value="Zinc finger, CCHC-type"/>
    <property type="match status" value="1"/>
</dbReference>
<feature type="compositionally biased region" description="Polar residues" evidence="2">
    <location>
        <begin position="693"/>
        <end position="702"/>
    </location>
</feature>
<feature type="compositionally biased region" description="Polar residues" evidence="2">
    <location>
        <begin position="632"/>
        <end position="645"/>
    </location>
</feature>
<keyword evidence="5" id="KW-1185">Reference proteome</keyword>
<dbReference type="GO" id="GO:0008270">
    <property type="term" value="F:zinc ion binding"/>
    <property type="evidence" value="ECO:0007669"/>
    <property type="project" value="UniProtKB-KW"/>
</dbReference>